<feature type="domain" description="GST N-terminal" evidence="4">
    <location>
        <begin position="1"/>
        <end position="81"/>
    </location>
</feature>
<dbReference type="PANTHER" id="PTHR44051">
    <property type="entry name" value="GLUTATHIONE S-TRANSFERASE-RELATED"/>
    <property type="match status" value="1"/>
</dbReference>
<dbReference type="InterPro" id="IPR036282">
    <property type="entry name" value="Glutathione-S-Trfase_C_sf"/>
</dbReference>
<protein>
    <submittedName>
        <fullName evidence="6">Glutathione S-transferase</fullName>
    </submittedName>
</protein>
<comment type="similarity">
    <text evidence="1 3">Belongs to the GST superfamily.</text>
</comment>
<keyword evidence="2 6" id="KW-0808">Transferase</keyword>
<dbReference type="AlphaFoldDB" id="A0A7Y5Z9B2"/>
<dbReference type="PROSITE" id="PS50404">
    <property type="entry name" value="GST_NTER"/>
    <property type="match status" value="1"/>
</dbReference>
<dbReference type="SFLD" id="SFLDG00358">
    <property type="entry name" value="Main_(cytGST)"/>
    <property type="match status" value="1"/>
</dbReference>
<dbReference type="InterPro" id="IPR040079">
    <property type="entry name" value="Glutathione_S-Trfase"/>
</dbReference>
<dbReference type="Proteomes" id="UP000536720">
    <property type="component" value="Unassembled WGS sequence"/>
</dbReference>
<name>A0A7Y5Z9B2_9PSED</name>
<evidence type="ECO:0000256" key="1">
    <source>
        <dbReference type="ARBA" id="ARBA00007409"/>
    </source>
</evidence>
<dbReference type="CDD" id="cd03180">
    <property type="entry name" value="GST_C_2"/>
    <property type="match status" value="1"/>
</dbReference>
<dbReference type="PANTHER" id="PTHR44051:SF19">
    <property type="entry name" value="DISULFIDE-BOND OXIDOREDUCTASE YFCG"/>
    <property type="match status" value="1"/>
</dbReference>
<dbReference type="SFLD" id="SFLDG01150">
    <property type="entry name" value="Main.1:_Beta-like"/>
    <property type="match status" value="1"/>
</dbReference>
<dbReference type="Gene3D" id="3.40.30.10">
    <property type="entry name" value="Glutaredoxin"/>
    <property type="match status" value="1"/>
</dbReference>
<evidence type="ECO:0000313" key="7">
    <source>
        <dbReference type="Proteomes" id="UP000536720"/>
    </source>
</evidence>
<evidence type="ECO:0000313" key="6">
    <source>
        <dbReference type="EMBL" id="NUT88699.1"/>
    </source>
</evidence>
<dbReference type="EMBL" id="JABFMR010000020">
    <property type="protein sequence ID" value="NUT88699.1"/>
    <property type="molecule type" value="Genomic_DNA"/>
</dbReference>
<dbReference type="SFLD" id="SFLDS00019">
    <property type="entry name" value="Glutathione_Transferase_(cytos"/>
    <property type="match status" value="1"/>
</dbReference>
<dbReference type="Gene3D" id="1.20.1050.10">
    <property type="match status" value="1"/>
</dbReference>
<dbReference type="GO" id="GO:0016740">
    <property type="term" value="F:transferase activity"/>
    <property type="evidence" value="ECO:0007669"/>
    <property type="project" value="UniProtKB-KW"/>
</dbReference>
<dbReference type="PROSITE" id="PS50405">
    <property type="entry name" value="GST_CTER"/>
    <property type="match status" value="1"/>
</dbReference>
<dbReference type="InterPro" id="IPR004045">
    <property type="entry name" value="Glutathione_S-Trfase_N"/>
</dbReference>
<evidence type="ECO:0000256" key="3">
    <source>
        <dbReference type="RuleBase" id="RU003494"/>
    </source>
</evidence>
<dbReference type="SUPFAM" id="SSF52833">
    <property type="entry name" value="Thioredoxin-like"/>
    <property type="match status" value="1"/>
</dbReference>
<feature type="domain" description="GST C-terminal" evidence="5">
    <location>
        <begin position="87"/>
        <end position="207"/>
    </location>
</feature>
<dbReference type="Pfam" id="PF02798">
    <property type="entry name" value="GST_N"/>
    <property type="match status" value="1"/>
</dbReference>
<comment type="caution">
    <text evidence="6">The sequence shown here is derived from an EMBL/GenBank/DDBJ whole genome shotgun (WGS) entry which is preliminary data.</text>
</comment>
<dbReference type="InterPro" id="IPR004046">
    <property type="entry name" value="GST_C"/>
</dbReference>
<dbReference type="InterPro" id="IPR036249">
    <property type="entry name" value="Thioredoxin-like_sf"/>
</dbReference>
<evidence type="ECO:0000259" key="5">
    <source>
        <dbReference type="PROSITE" id="PS50405"/>
    </source>
</evidence>
<dbReference type="SUPFAM" id="SSF47616">
    <property type="entry name" value="GST C-terminal domain-like"/>
    <property type="match status" value="1"/>
</dbReference>
<dbReference type="Pfam" id="PF00043">
    <property type="entry name" value="GST_C"/>
    <property type="match status" value="1"/>
</dbReference>
<organism evidence="6 7">
    <name type="scientific">Pseudomonas corrugata</name>
    <dbReference type="NCBI Taxonomy" id="47879"/>
    <lineage>
        <taxon>Bacteria</taxon>
        <taxon>Pseudomonadati</taxon>
        <taxon>Pseudomonadota</taxon>
        <taxon>Gammaproteobacteria</taxon>
        <taxon>Pseudomonadales</taxon>
        <taxon>Pseudomonadaceae</taxon>
        <taxon>Pseudomonas</taxon>
    </lineage>
</organism>
<dbReference type="CDD" id="cd03047">
    <property type="entry name" value="GST_N_2"/>
    <property type="match status" value="1"/>
</dbReference>
<reference evidence="6 7" key="1">
    <citation type="journal article" date="2020" name="Front. Plant Sci.">
        <title>Isolation of Rhizosphere Bacteria That Improve Quality and Water Stress Tolerance in Greenhouse Ornamentals.</title>
        <authorList>
            <person name="Nordstedt N.P."/>
            <person name="Jones M.L."/>
        </authorList>
    </citation>
    <scope>NUCLEOTIDE SEQUENCE [LARGE SCALE GENOMIC DNA]</scope>
    <source>
        <strain evidence="6 7">C7D2</strain>
    </source>
</reference>
<dbReference type="RefSeq" id="WP_175363407.1">
    <property type="nucleotide sequence ID" value="NZ_JABFMR010000020.1"/>
</dbReference>
<sequence length="207" mass="23457">MLKIWGRKNSSNVRKALWCAEELGLAFETIDAGGAFGVVDTPEYRAKNPNGRVPMIEDDGFVLWESNTIVRYLLARHAPGSAWYPTDLQKRATADKWMDWTTSSFAGPFRTVFWGVVRTPAEQQDWPAIHAAIKECEGLLAMADQALSEQPYLSGEEIGMGDIPLGSFIYAWFEMPIERATQPHLEAWYRRLQQRPAYRKAVMTALT</sequence>
<evidence type="ECO:0000256" key="2">
    <source>
        <dbReference type="ARBA" id="ARBA00022679"/>
    </source>
</evidence>
<dbReference type="InterPro" id="IPR010987">
    <property type="entry name" value="Glutathione-S-Trfase_C-like"/>
</dbReference>
<proteinExistence type="inferred from homology"/>
<accession>A0A7Y5Z9B2</accession>
<gene>
    <name evidence="6" type="ORF">HNO91_19905</name>
</gene>
<dbReference type="FunFam" id="3.40.30.10:FF:000039">
    <property type="entry name" value="Glutathione S-transferase domain"/>
    <property type="match status" value="1"/>
</dbReference>
<evidence type="ECO:0000259" key="4">
    <source>
        <dbReference type="PROSITE" id="PS50404"/>
    </source>
</evidence>